<dbReference type="HOGENOM" id="CLU_054927_2_0_7"/>
<accession>B8FBV7</accession>
<feature type="domain" description="DUF58" evidence="1">
    <location>
        <begin position="42"/>
        <end position="257"/>
    </location>
</feature>
<dbReference type="Proteomes" id="UP000000739">
    <property type="component" value="Chromosome"/>
</dbReference>
<keyword evidence="3" id="KW-1185">Reference proteome</keyword>
<evidence type="ECO:0000313" key="3">
    <source>
        <dbReference type="Proteomes" id="UP000000739"/>
    </source>
</evidence>
<dbReference type="InterPro" id="IPR002881">
    <property type="entry name" value="DUF58"/>
</dbReference>
<sequence>MLPKELIGKIQKFHFRTRFLANDLFAGQYVSAFKGKGMEFSEVREYVPGDDVRDIDWNVTARMGHPYVKVFSEERELTVLLLLDLSASNLFGTSKRFKRELAAEVAGLLAFTAVRTNDKVGAILFSDKVERFIPPKKGAGHVWGLIRDIFSHEPQSAATNLSAPLDHLNKLVRRHAVVFLISDFMVPEFDHKTQTSMYLASRKHDLTAIRIQDPAERVLPNVGLVWMRDPETGQALAVDTSNKGVRRRWEEDVAHRDAELKTLLTKSGVDRVELSTGGSVVQPLTEYFRRREARK</sequence>
<evidence type="ECO:0000259" key="1">
    <source>
        <dbReference type="Pfam" id="PF01882"/>
    </source>
</evidence>
<gene>
    <name evidence="2" type="ordered locus">Dalk_3474</name>
</gene>
<organism evidence="2 3">
    <name type="scientific">Desulfatibacillum aliphaticivorans</name>
    <dbReference type="NCBI Taxonomy" id="218208"/>
    <lineage>
        <taxon>Bacteria</taxon>
        <taxon>Pseudomonadati</taxon>
        <taxon>Thermodesulfobacteriota</taxon>
        <taxon>Desulfobacteria</taxon>
        <taxon>Desulfobacterales</taxon>
        <taxon>Desulfatibacillaceae</taxon>
        <taxon>Desulfatibacillum</taxon>
    </lineage>
</organism>
<dbReference type="InterPro" id="IPR036465">
    <property type="entry name" value="vWFA_dom_sf"/>
</dbReference>
<dbReference type="AlphaFoldDB" id="B8FBV7"/>
<dbReference type="PANTHER" id="PTHR33608">
    <property type="entry name" value="BLL2464 PROTEIN"/>
    <property type="match status" value="1"/>
</dbReference>
<name>B8FBV7_DESAL</name>
<reference evidence="2 3" key="1">
    <citation type="journal article" date="2012" name="Environ. Microbiol.">
        <title>The genome sequence of Desulfatibacillum alkenivorans AK-01: a blueprint for anaerobic alkane oxidation.</title>
        <authorList>
            <person name="Callaghan A.V."/>
            <person name="Morris B.E."/>
            <person name="Pereira I.A."/>
            <person name="McInerney M.J."/>
            <person name="Austin R.N."/>
            <person name="Groves J.T."/>
            <person name="Kukor J.J."/>
            <person name="Suflita J.M."/>
            <person name="Young L.Y."/>
            <person name="Zylstra G.J."/>
            <person name="Wawrik B."/>
        </authorList>
    </citation>
    <scope>NUCLEOTIDE SEQUENCE [LARGE SCALE GENOMIC DNA]</scope>
    <source>
        <strain evidence="2 3">AK-01</strain>
    </source>
</reference>
<protein>
    <recommendedName>
        <fullName evidence="1">DUF58 domain-containing protein</fullName>
    </recommendedName>
</protein>
<dbReference type="Pfam" id="PF01882">
    <property type="entry name" value="DUF58"/>
    <property type="match status" value="1"/>
</dbReference>
<dbReference type="EMBL" id="CP001322">
    <property type="protein sequence ID" value="ACL05162.1"/>
    <property type="molecule type" value="Genomic_DNA"/>
</dbReference>
<dbReference type="eggNOG" id="COG1721">
    <property type="taxonomic scope" value="Bacteria"/>
</dbReference>
<dbReference type="SUPFAM" id="SSF53300">
    <property type="entry name" value="vWA-like"/>
    <property type="match status" value="1"/>
</dbReference>
<proteinExistence type="predicted"/>
<dbReference type="PANTHER" id="PTHR33608:SF6">
    <property type="entry name" value="BLL2464 PROTEIN"/>
    <property type="match status" value="1"/>
</dbReference>
<dbReference type="KEGG" id="dal:Dalk_3474"/>
<dbReference type="RefSeq" id="WP_015948219.1">
    <property type="nucleotide sequence ID" value="NC_011768.1"/>
</dbReference>
<dbReference type="Gene3D" id="3.40.50.410">
    <property type="entry name" value="von Willebrand factor, type A domain"/>
    <property type="match status" value="1"/>
</dbReference>
<evidence type="ECO:0000313" key="2">
    <source>
        <dbReference type="EMBL" id="ACL05162.1"/>
    </source>
</evidence>